<dbReference type="Proteomes" id="UP000677054">
    <property type="component" value="Unassembled WGS sequence"/>
</dbReference>
<dbReference type="EMBL" id="CAJPEV010006668">
    <property type="protein sequence ID" value="CAG0904289.1"/>
    <property type="molecule type" value="Genomic_DNA"/>
</dbReference>
<proteinExistence type="predicted"/>
<keyword evidence="1" id="KW-0812">Transmembrane</keyword>
<evidence type="ECO:0000313" key="3">
    <source>
        <dbReference type="Proteomes" id="UP000677054"/>
    </source>
</evidence>
<reference evidence="2" key="1">
    <citation type="submission" date="2020-11" db="EMBL/GenBank/DDBJ databases">
        <authorList>
            <person name="Tran Van P."/>
        </authorList>
    </citation>
    <scope>NUCLEOTIDE SEQUENCE</scope>
</reference>
<dbReference type="EMBL" id="LR906185">
    <property type="protein sequence ID" value="CAD7253783.1"/>
    <property type="molecule type" value="Genomic_DNA"/>
</dbReference>
<name>A0A7R9AGI8_9CRUS</name>
<dbReference type="AlphaFoldDB" id="A0A7R9AGI8"/>
<keyword evidence="1" id="KW-0472">Membrane</keyword>
<organism evidence="2">
    <name type="scientific">Darwinula stevensoni</name>
    <dbReference type="NCBI Taxonomy" id="69355"/>
    <lineage>
        <taxon>Eukaryota</taxon>
        <taxon>Metazoa</taxon>
        <taxon>Ecdysozoa</taxon>
        <taxon>Arthropoda</taxon>
        <taxon>Crustacea</taxon>
        <taxon>Oligostraca</taxon>
        <taxon>Ostracoda</taxon>
        <taxon>Podocopa</taxon>
        <taxon>Podocopida</taxon>
        <taxon>Darwinulocopina</taxon>
        <taxon>Darwinuloidea</taxon>
        <taxon>Darwinulidae</taxon>
        <taxon>Darwinula</taxon>
    </lineage>
</organism>
<evidence type="ECO:0000256" key="1">
    <source>
        <dbReference type="SAM" id="Phobius"/>
    </source>
</evidence>
<evidence type="ECO:0000313" key="2">
    <source>
        <dbReference type="EMBL" id="CAD7253783.1"/>
    </source>
</evidence>
<accession>A0A7R9AGI8</accession>
<protein>
    <submittedName>
        <fullName evidence="2">Uncharacterized protein</fullName>
    </submittedName>
</protein>
<feature type="transmembrane region" description="Helical" evidence="1">
    <location>
        <begin position="61"/>
        <end position="80"/>
    </location>
</feature>
<keyword evidence="1" id="KW-1133">Transmembrane helix</keyword>
<keyword evidence="3" id="KW-1185">Reference proteome</keyword>
<sequence>MSQVPKKSGHISIHPCQVPFRSVHPASTHPTGPSPVHSPLRLQPVIISEEAVRRSSTMSPVFASQLLVCFVCFAAVFAAVSRENLAFDPEHPDTCFSKVMGEMKKDELKFNNTICIQATCSITENGNDVPRVEVVTSG</sequence>
<gene>
    <name evidence="2" type="ORF">DSTB1V02_LOCUS13530</name>
</gene>